<dbReference type="GO" id="GO:0070814">
    <property type="term" value="P:hydrogen sulfide biosynthetic process"/>
    <property type="evidence" value="ECO:0007669"/>
    <property type="project" value="UniProtKB-UniRule"/>
</dbReference>
<dbReference type="NCBIfam" id="NF002537">
    <property type="entry name" value="PRK02090.1"/>
    <property type="match status" value="1"/>
</dbReference>
<evidence type="ECO:0000256" key="9">
    <source>
        <dbReference type="ARBA" id="ARBA00032041"/>
    </source>
</evidence>
<evidence type="ECO:0000256" key="8">
    <source>
        <dbReference type="ARBA" id="ARBA00030894"/>
    </source>
</evidence>
<sequence>MPTTVLSPAEIEALAKTMEHAEPQEILKVAVEKIPRLTFACSFGAEDMVLLDMLMSIAPQTHVFYLDTDVLFPETYALIERAKEKYNIPHLIQVRPELTLAEQAAQYGEALWSRDPDLCCNLRKVQPLTRILKDYDGWITGIRREQAPTRANAQVFEMDKKFGLVKVNPLALWTHKQVWRYIHDHGVPYNPLHDQGYPSIGCSHCTRPVKPGEDPRAGRWAGFNKTECGLHK</sequence>
<feature type="binding site" evidence="10">
    <location>
        <position position="205"/>
    </location>
    <ligand>
        <name>[4Fe-4S] cluster</name>
        <dbReference type="ChEBI" id="CHEBI:49883"/>
    </ligand>
</feature>
<evidence type="ECO:0000256" key="7">
    <source>
        <dbReference type="ARBA" id="ARBA00029514"/>
    </source>
</evidence>
<organism evidence="12 13">
    <name type="scientific">Alicyclobacillus cellulosilyticus</name>
    <dbReference type="NCBI Taxonomy" id="1003997"/>
    <lineage>
        <taxon>Bacteria</taxon>
        <taxon>Bacillati</taxon>
        <taxon>Bacillota</taxon>
        <taxon>Bacilli</taxon>
        <taxon>Bacillales</taxon>
        <taxon>Alicyclobacillaceae</taxon>
        <taxon>Alicyclobacillus</taxon>
    </lineage>
</organism>
<accession>A0A917K9K5</accession>
<dbReference type="CDD" id="cd23945">
    <property type="entry name" value="PAPS_reductase"/>
    <property type="match status" value="1"/>
</dbReference>
<evidence type="ECO:0000256" key="2">
    <source>
        <dbReference type="ARBA" id="ARBA00022490"/>
    </source>
</evidence>
<dbReference type="GO" id="GO:0051539">
    <property type="term" value="F:4 iron, 4 sulfur cluster binding"/>
    <property type="evidence" value="ECO:0007669"/>
    <property type="project" value="UniProtKB-UniRule"/>
</dbReference>
<evidence type="ECO:0000256" key="10">
    <source>
        <dbReference type="HAMAP-Rule" id="MF_00063"/>
    </source>
</evidence>
<dbReference type="GO" id="GO:0019379">
    <property type="term" value="P:sulfate assimilation, phosphoadenylyl sulfate reduction by phosphoadenylyl-sulfate reductase (thioredoxin)"/>
    <property type="evidence" value="ECO:0007669"/>
    <property type="project" value="UniProtKB-UniRule"/>
</dbReference>
<reference evidence="12" key="1">
    <citation type="journal article" date="2014" name="Int. J. Syst. Evol. Microbiol.">
        <title>Complete genome sequence of Corynebacterium casei LMG S-19264T (=DSM 44701T), isolated from a smear-ripened cheese.</title>
        <authorList>
            <consortium name="US DOE Joint Genome Institute (JGI-PGF)"/>
            <person name="Walter F."/>
            <person name="Albersmeier A."/>
            <person name="Kalinowski J."/>
            <person name="Ruckert C."/>
        </authorList>
    </citation>
    <scope>NUCLEOTIDE SEQUENCE</scope>
    <source>
        <strain evidence="12">JCM 18487</strain>
    </source>
</reference>
<keyword evidence="3 10" id="KW-0560">Oxidoreductase</keyword>
<dbReference type="PANTHER" id="PTHR46509:SF1">
    <property type="entry name" value="PHOSPHOADENOSINE PHOSPHOSULFATE REDUCTASE"/>
    <property type="match status" value="1"/>
</dbReference>
<dbReference type="GO" id="GO:0005737">
    <property type="term" value="C:cytoplasm"/>
    <property type="evidence" value="ECO:0007669"/>
    <property type="project" value="UniProtKB-SubCell"/>
</dbReference>
<dbReference type="HAMAP" id="MF_00063">
    <property type="entry name" value="CysH"/>
    <property type="match status" value="1"/>
</dbReference>
<keyword evidence="10" id="KW-0479">Metal-binding</keyword>
<reference evidence="12" key="2">
    <citation type="submission" date="2020-09" db="EMBL/GenBank/DDBJ databases">
        <authorList>
            <person name="Sun Q."/>
            <person name="Ohkuma M."/>
        </authorList>
    </citation>
    <scope>NUCLEOTIDE SEQUENCE</scope>
    <source>
        <strain evidence="12">JCM 18487</strain>
    </source>
</reference>
<comment type="subcellular location">
    <subcellularLocation>
        <location evidence="10">Cytoplasm</location>
    </subcellularLocation>
</comment>
<comment type="cofactor">
    <cofactor evidence="10">
        <name>[4Fe-4S] cluster</name>
        <dbReference type="ChEBI" id="CHEBI:49883"/>
    </cofactor>
    <text evidence="10">Binds 1 [4Fe-4S] cluster per subunit.</text>
</comment>
<dbReference type="GO" id="GO:0019344">
    <property type="term" value="P:cysteine biosynthetic process"/>
    <property type="evidence" value="ECO:0007669"/>
    <property type="project" value="InterPro"/>
</dbReference>
<dbReference type="Proteomes" id="UP000637695">
    <property type="component" value="Unassembled WGS sequence"/>
</dbReference>
<evidence type="ECO:0000256" key="4">
    <source>
        <dbReference type="ARBA" id="ARBA00024298"/>
    </source>
</evidence>
<dbReference type="AlphaFoldDB" id="A0A917K9K5"/>
<dbReference type="Gene3D" id="3.40.50.620">
    <property type="entry name" value="HUPs"/>
    <property type="match status" value="1"/>
</dbReference>
<keyword evidence="10" id="KW-0408">Iron</keyword>
<feature type="binding site" evidence="10">
    <location>
        <position position="202"/>
    </location>
    <ligand>
        <name>[4Fe-4S] cluster</name>
        <dbReference type="ChEBI" id="CHEBI:49883"/>
    </ligand>
</feature>
<dbReference type="EMBL" id="BMOY01000017">
    <property type="protein sequence ID" value="GGJ05419.1"/>
    <property type="molecule type" value="Genomic_DNA"/>
</dbReference>
<gene>
    <name evidence="10 12" type="primary">cysH</name>
    <name evidence="12" type="ORF">GCM10010885_13140</name>
</gene>
<evidence type="ECO:0000256" key="3">
    <source>
        <dbReference type="ARBA" id="ARBA00023002"/>
    </source>
</evidence>
<feature type="domain" description="Phosphoadenosine phosphosulphate reductase" evidence="11">
    <location>
        <begin position="37"/>
        <end position="208"/>
    </location>
</feature>
<dbReference type="InterPro" id="IPR002500">
    <property type="entry name" value="PAPS_reduct_dom"/>
</dbReference>
<dbReference type="NCBIfam" id="TIGR00434">
    <property type="entry name" value="cysH"/>
    <property type="match status" value="1"/>
</dbReference>
<dbReference type="InterPro" id="IPR011798">
    <property type="entry name" value="APS_reductase"/>
</dbReference>
<proteinExistence type="inferred from homology"/>
<evidence type="ECO:0000256" key="5">
    <source>
        <dbReference type="ARBA" id="ARBA00024327"/>
    </source>
</evidence>
<dbReference type="InterPro" id="IPR014729">
    <property type="entry name" value="Rossmann-like_a/b/a_fold"/>
</dbReference>
<comment type="function">
    <text evidence="4 10">Catalyzes the formation of sulfite from adenosine 5'-phosphosulfate (APS) using thioredoxin as an electron donor.</text>
</comment>
<dbReference type="PIRSF" id="PIRSF000857">
    <property type="entry name" value="PAPS_reductase"/>
    <property type="match status" value="1"/>
</dbReference>
<evidence type="ECO:0000313" key="12">
    <source>
        <dbReference type="EMBL" id="GGJ05419.1"/>
    </source>
</evidence>
<comment type="catalytic activity">
    <reaction evidence="10">
        <text>[thioredoxin]-disulfide + sulfite + AMP + 2 H(+) = adenosine 5'-phosphosulfate + [thioredoxin]-dithiol</text>
        <dbReference type="Rhea" id="RHEA:21976"/>
        <dbReference type="Rhea" id="RHEA-COMP:10698"/>
        <dbReference type="Rhea" id="RHEA-COMP:10700"/>
        <dbReference type="ChEBI" id="CHEBI:15378"/>
        <dbReference type="ChEBI" id="CHEBI:17359"/>
        <dbReference type="ChEBI" id="CHEBI:29950"/>
        <dbReference type="ChEBI" id="CHEBI:50058"/>
        <dbReference type="ChEBI" id="CHEBI:58243"/>
        <dbReference type="ChEBI" id="CHEBI:456215"/>
        <dbReference type="EC" id="1.8.4.10"/>
    </reaction>
</comment>
<comment type="pathway">
    <text evidence="5 10">Sulfur metabolism; hydrogen sulfide biosynthesis; sulfite from sulfate.</text>
</comment>
<dbReference type="GO" id="GO:0004604">
    <property type="term" value="F:phosphoadenylyl-sulfate reductase (thioredoxin) activity"/>
    <property type="evidence" value="ECO:0007669"/>
    <property type="project" value="UniProtKB-UniRule"/>
</dbReference>
<evidence type="ECO:0000256" key="1">
    <source>
        <dbReference type="ARBA" id="ARBA00009732"/>
    </source>
</evidence>
<evidence type="ECO:0000256" key="6">
    <source>
        <dbReference type="ARBA" id="ARBA00024386"/>
    </source>
</evidence>
<name>A0A917K9K5_9BACL</name>
<dbReference type="NCBIfam" id="TIGR02055">
    <property type="entry name" value="APS_reductase"/>
    <property type="match status" value="1"/>
</dbReference>
<comment type="similarity">
    <text evidence="1 10">Belongs to the PAPS reductase family. CysH subfamily.</text>
</comment>
<evidence type="ECO:0000313" key="13">
    <source>
        <dbReference type="Proteomes" id="UP000637695"/>
    </source>
</evidence>
<dbReference type="PANTHER" id="PTHR46509">
    <property type="entry name" value="PHOSPHOADENOSINE PHOSPHOSULFATE REDUCTASE"/>
    <property type="match status" value="1"/>
</dbReference>
<evidence type="ECO:0000259" key="11">
    <source>
        <dbReference type="Pfam" id="PF01507"/>
    </source>
</evidence>
<keyword evidence="2 10" id="KW-0963">Cytoplasm</keyword>
<keyword evidence="10" id="KW-0411">Iron-sulfur</keyword>
<feature type="binding site" evidence="10">
    <location>
        <position position="120"/>
    </location>
    <ligand>
        <name>[4Fe-4S] cluster</name>
        <dbReference type="ChEBI" id="CHEBI:49883"/>
    </ligand>
</feature>
<feature type="binding site" evidence="10">
    <location>
        <position position="119"/>
    </location>
    <ligand>
        <name>[4Fe-4S] cluster</name>
        <dbReference type="ChEBI" id="CHEBI:49883"/>
    </ligand>
</feature>
<dbReference type="EC" id="1.8.4.10" evidence="6 10"/>
<comment type="caution">
    <text evidence="12">The sequence shown here is derived from an EMBL/GenBank/DDBJ whole genome shotgun (WGS) entry which is preliminary data.</text>
</comment>
<dbReference type="Pfam" id="PF01507">
    <property type="entry name" value="PAPS_reduct"/>
    <property type="match status" value="1"/>
</dbReference>
<feature type="active site" description="Nucleophile; cysteine thiosulfonate intermediate" evidence="10">
    <location>
        <position position="228"/>
    </location>
</feature>
<dbReference type="SUPFAM" id="SSF52402">
    <property type="entry name" value="Adenine nucleotide alpha hydrolases-like"/>
    <property type="match status" value="1"/>
</dbReference>
<keyword evidence="13" id="KW-1185">Reference proteome</keyword>
<protein>
    <recommendedName>
        <fullName evidence="7 10">Adenosine 5'-phosphosulfate reductase</fullName>
        <shortName evidence="10">APS reductase</shortName>
        <ecNumber evidence="6 10">1.8.4.10</ecNumber>
    </recommendedName>
    <alternativeName>
        <fullName evidence="9 10">5'-adenylylsulfate reductase</fullName>
    </alternativeName>
    <alternativeName>
        <fullName evidence="8 10">Thioredoxin-dependent 5'-adenylylsulfate reductase</fullName>
    </alternativeName>
</protein>
<dbReference type="InterPro" id="IPR004511">
    <property type="entry name" value="PAPS/APS_Rdtase"/>
</dbReference>
<dbReference type="GO" id="GO:0046872">
    <property type="term" value="F:metal ion binding"/>
    <property type="evidence" value="ECO:0007669"/>
    <property type="project" value="UniProtKB-KW"/>
</dbReference>
<dbReference type="GO" id="GO:0043866">
    <property type="term" value="F:adenylyl-sulfate reductase (thioredoxin) activity"/>
    <property type="evidence" value="ECO:0007669"/>
    <property type="project" value="UniProtKB-EC"/>
</dbReference>